<dbReference type="STRING" id="1227490.C479_03461"/>
<gene>
    <name evidence="2" type="ORF">C479_03461</name>
</gene>
<name>M0BS82_9EURY</name>
<keyword evidence="3" id="KW-1185">Reference proteome</keyword>
<dbReference type="Proteomes" id="UP000011560">
    <property type="component" value="Unassembled WGS sequence"/>
</dbReference>
<reference evidence="2 3" key="1">
    <citation type="journal article" date="2014" name="PLoS Genet.">
        <title>Phylogenetically driven sequencing of extremely halophilic archaea reveals strategies for static and dynamic osmo-response.</title>
        <authorList>
            <person name="Becker E.A."/>
            <person name="Seitzer P.M."/>
            <person name="Tritt A."/>
            <person name="Larsen D."/>
            <person name="Krusor M."/>
            <person name="Yao A.I."/>
            <person name="Wu D."/>
            <person name="Madern D."/>
            <person name="Eisen J.A."/>
            <person name="Darling A.E."/>
            <person name="Facciotti M.T."/>
        </authorList>
    </citation>
    <scope>NUCLEOTIDE SEQUENCE [LARGE SCALE GENOMIC DNA]</scope>
    <source>
        <strain evidence="2 3">JCM 14624</strain>
    </source>
</reference>
<dbReference type="PROSITE" id="PS51318">
    <property type="entry name" value="TAT"/>
    <property type="match status" value="1"/>
</dbReference>
<feature type="region of interest" description="Disordered" evidence="1">
    <location>
        <begin position="342"/>
        <end position="361"/>
    </location>
</feature>
<evidence type="ECO:0000256" key="1">
    <source>
        <dbReference type="SAM" id="MobiDB-lite"/>
    </source>
</evidence>
<protein>
    <submittedName>
        <fullName evidence="2">Uncharacterized protein</fullName>
    </submittedName>
</protein>
<dbReference type="PROSITE" id="PS51257">
    <property type="entry name" value="PROKAR_LIPOPROTEIN"/>
    <property type="match status" value="1"/>
</dbReference>
<evidence type="ECO:0000313" key="2">
    <source>
        <dbReference type="EMBL" id="ELZ13871.1"/>
    </source>
</evidence>
<evidence type="ECO:0000313" key="3">
    <source>
        <dbReference type="Proteomes" id="UP000011560"/>
    </source>
</evidence>
<dbReference type="RefSeq" id="WP_007697837.1">
    <property type="nucleotide sequence ID" value="NZ_AOIQ01000006.1"/>
</dbReference>
<proteinExistence type="predicted"/>
<comment type="caution">
    <text evidence="2">The sequence shown here is derived from an EMBL/GenBank/DDBJ whole genome shotgun (WGS) entry which is preliminary data.</text>
</comment>
<dbReference type="PATRIC" id="fig|1227490.4.peg.706"/>
<accession>M0BS82</accession>
<sequence>MTRLHRRRFLELGAGAAAVALGGCFGSDDEAASYAKWVPARTGGVHVGYLDFSITTEVREGDELLPLILPANATERTEHILTDMSILDSVEDPLLTWPIEVGGQLVGGAALGIAASGLGYLIDPERPDQGVDELFTADAVAIGRGTIDLDEATETLRSGSEGVFGDVPFERTGSIGDFSLYAPTSGDLDGVTALSETTVMVADTREEIQRIVETTRGDRAGALQESDVFEWLQETAGSGHIAGGWVGPIELESHFMSDPSERPAADLLRAADNVLASLTVTADDSEVTANLAAQRGSLDDETAREFDRRFGSASVEGTTTVDGNRVTASGTYTEDVLDIEFSQPDQSTPPDDADPGEPVDPPPEVAAAVPEKGFGFTYLDEGGRVEVSFPAGFDAEEVTLTAVDQDHEVSTTSAEHLRSMTVNVDPDGDTVLVTVTVDGTSGVVARWEGP</sequence>
<organism evidence="2 3">
    <name type="scientific">Halovivax asiaticus JCM 14624</name>
    <dbReference type="NCBI Taxonomy" id="1227490"/>
    <lineage>
        <taxon>Archaea</taxon>
        <taxon>Methanobacteriati</taxon>
        <taxon>Methanobacteriota</taxon>
        <taxon>Stenosarchaea group</taxon>
        <taxon>Halobacteria</taxon>
        <taxon>Halobacteriales</taxon>
        <taxon>Natrialbaceae</taxon>
        <taxon>Halovivax</taxon>
    </lineage>
</organism>
<dbReference type="OrthoDB" id="206518at2157"/>
<dbReference type="InterPro" id="IPR006311">
    <property type="entry name" value="TAT_signal"/>
</dbReference>
<dbReference type="AlphaFoldDB" id="M0BS82"/>
<dbReference type="EMBL" id="AOIQ01000006">
    <property type="protein sequence ID" value="ELZ13871.1"/>
    <property type="molecule type" value="Genomic_DNA"/>
</dbReference>